<dbReference type="EMBL" id="UINC01226692">
    <property type="protein sequence ID" value="SVE57279.1"/>
    <property type="molecule type" value="Genomic_DNA"/>
</dbReference>
<gene>
    <name evidence="1" type="ORF">METZ01_LOCUS510133</name>
</gene>
<accession>A0A383EKW4</accession>
<feature type="non-terminal residue" evidence="1">
    <location>
        <position position="37"/>
    </location>
</feature>
<reference evidence="1" key="1">
    <citation type="submission" date="2018-05" db="EMBL/GenBank/DDBJ databases">
        <authorList>
            <person name="Lanie J.A."/>
            <person name="Ng W.-L."/>
            <person name="Kazmierczak K.M."/>
            <person name="Andrzejewski T.M."/>
            <person name="Davidsen T.M."/>
            <person name="Wayne K.J."/>
            <person name="Tettelin H."/>
            <person name="Glass J.I."/>
            <person name="Rusch D."/>
            <person name="Podicherti R."/>
            <person name="Tsui H.-C.T."/>
            <person name="Winkler M.E."/>
        </authorList>
    </citation>
    <scope>NUCLEOTIDE SEQUENCE</scope>
</reference>
<sequence>MSTSIPNIYQKLLDSFPFLSFCTHSTNEFIGIVQNMD</sequence>
<name>A0A383EKW4_9ZZZZ</name>
<dbReference type="AlphaFoldDB" id="A0A383EKW4"/>
<evidence type="ECO:0000313" key="1">
    <source>
        <dbReference type="EMBL" id="SVE57279.1"/>
    </source>
</evidence>
<organism evidence="1">
    <name type="scientific">marine metagenome</name>
    <dbReference type="NCBI Taxonomy" id="408172"/>
    <lineage>
        <taxon>unclassified sequences</taxon>
        <taxon>metagenomes</taxon>
        <taxon>ecological metagenomes</taxon>
    </lineage>
</organism>
<proteinExistence type="predicted"/>
<protein>
    <submittedName>
        <fullName evidence="1">Uncharacterized protein</fullName>
    </submittedName>
</protein>